<evidence type="ECO:0000313" key="1">
    <source>
        <dbReference type="EMBL" id="AEB41822.1"/>
    </source>
</evidence>
<keyword evidence="2" id="KW-1185">Reference proteome</keyword>
<accession>A0AA34RDS5</accession>
<name>A0AA34RDS5_CHLPE</name>
<dbReference type="AlphaFoldDB" id="A0AA34RDS5"/>
<evidence type="ECO:0000313" key="2">
    <source>
        <dbReference type="Proteomes" id="UP000008305"/>
    </source>
</evidence>
<protein>
    <submittedName>
        <fullName evidence="1">Uncharacterized protein</fullName>
    </submittedName>
</protein>
<reference evidence="1 2" key="1">
    <citation type="journal article" date="2011" name="J. Bacteriol.">
        <title>Genome sequence of the obligate intracellular animal pathogen Chlamydia pecorum E58.</title>
        <authorList>
            <person name="Mojica S."/>
            <person name="Huot Creasy H."/>
            <person name="Daugherty S."/>
            <person name="Read T.D."/>
            <person name="Kim T."/>
            <person name="Kaltenboeck B."/>
            <person name="Bavoil P."/>
            <person name="Myers G.S."/>
        </authorList>
    </citation>
    <scope>NUCLEOTIDE SEQUENCE [LARGE SCALE GENOMIC DNA]</scope>
    <source>
        <strain evidence="1 2">E58</strain>
    </source>
</reference>
<dbReference type="KEGG" id="cpm:G5S_0885"/>
<dbReference type="Proteomes" id="UP000008305">
    <property type="component" value="Chromosome"/>
</dbReference>
<organism evidence="1 2">
    <name type="scientific">Chlamydia pecorum (strain ATCC VR-628 / DSM 29919 / E58)</name>
    <name type="common">Chlamydophila pecorum</name>
    <dbReference type="NCBI Taxonomy" id="331635"/>
    <lineage>
        <taxon>Bacteria</taxon>
        <taxon>Pseudomonadati</taxon>
        <taxon>Chlamydiota</taxon>
        <taxon>Chlamydiia</taxon>
        <taxon>Chlamydiales</taxon>
        <taxon>Chlamydiaceae</taxon>
        <taxon>Chlamydia/Chlamydophila group</taxon>
        <taxon>Chlamydia</taxon>
    </lineage>
</organism>
<proteinExistence type="predicted"/>
<sequence length="35" mass="4345">MSFLFFISFFSSKKQKQLFQSKLKINNFYFVFKLI</sequence>
<gene>
    <name evidence="1" type="ordered locus">G5S_0885</name>
</gene>
<dbReference type="EMBL" id="CP002608">
    <property type="protein sequence ID" value="AEB41822.1"/>
    <property type="molecule type" value="Genomic_DNA"/>
</dbReference>